<evidence type="ECO:0000256" key="4">
    <source>
        <dbReference type="ARBA" id="ARBA00022741"/>
    </source>
</evidence>
<keyword evidence="4 8" id="KW-0547">Nucleotide-binding</keyword>
<comment type="subcellular location">
    <subcellularLocation>
        <location evidence="8">Cytoplasm</location>
    </subcellularLocation>
</comment>
<dbReference type="InterPro" id="IPR029044">
    <property type="entry name" value="Nucleotide-diphossugar_trans"/>
</dbReference>
<keyword evidence="6 8" id="KW-0342">GTP-binding</keyword>
<evidence type="ECO:0000313" key="10">
    <source>
        <dbReference type="EMBL" id="MDQ0338935.1"/>
    </source>
</evidence>
<keyword evidence="11" id="KW-1185">Reference proteome</keyword>
<feature type="binding site" evidence="8">
    <location>
        <position position="72"/>
    </location>
    <ligand>
        <name>GTP</name>
        <dbReference type="ChEBI" id="CHEBI:37565"/>
    </ligand>
</feature>
<feature type="domain" description="MobA-like NTP transferase" evidence="9">
    <location>
        <begin position="6"/>
        <end position="161"/>
    </location>
</feature>
<dbReference type="GO" id="GO:0061603">
    <property type="term" value="F:molybdenum cofactor guanylyltransferase activity"/>
    <property type="evidence" value="ECO:0007669"/>
    <property type="project" value="UniProtKB-EC"/>
</dbReference>
<keyword evidence="3 8" id="KW-0479">Metal-binding</keyword>
<dbReference type="EMBL" id="JAUSUQ010000005">
    <property type="protein sequence ID" value="MDQ0338935.1"/>
    <property type="molecule type" value="Genomic_DNA"/>
</dbReference>
<dbReference type="SUPFAM" id="SSF53448">
    <property type="entry name" value="Nucleotide-diphospho-sugar transferases"/>
    <property type="match status" value="1"/>
</dbReference>
<keyword evidence="1 8" id="KW-0963">Cytoplasm</keyword>
<evidence type="ECO:0000259" key="9">
    <source>
        <dbReference type="Pfam" id="PF12804"/>
    </source>
</evidence>
<gene>
    <name evidence="8" type="primary">mobA</name>
    <name evidence="10" type="ORF">J2S00_001721</name>
</gene>
<evidence type="ECO:0000256" key="7">
    <source>
        <dbReference type="ARBA" id="ARBA00023150"/>
    </source>
</evidence>
<dbReference type="InterPro" id="IPR025877">
    <property type="entry name" value="MobA-like_NTP_Trfase"/>
</dbReference>
<organism evidence="10 11">
    <name type="scientific">Caldalkalibacillus uzonensis</name>
    <dbReference type="NCBI Taxonomy" id="353224"/>
    <lineage>
        <taxon>Bacteria</taxon>
        <taxon>Bacillati</taxon>
        <taxon>Bacillota</taxon>
        <taxon>Bacilli</taxon>
        <taxon>Bacillales</taxon>
        <taxon>Bacillaceae</taxon>
        <taxon>Caldalkalibacillus</taxon>
    </lineage>
</organism>
<dbReference type="RefSeq" id="WP_307338102.1">
    <property type="nucleotide sequence ID" value="NZ_JAUSUQ010000005.1"/>
</dbReference>
<comment type="catalytic activity">
    <reaction evidence="8">
        <text>Mo-molybdopterin + GTP + H(+) = Mo-molybdopterin guanine dinucleotide + diphosphate</text>
        <dbReference type="Rhea" id="RHEA:34243"/>
        <dbReference type="ChEBI" id="CHEBI:15378"/>
        <dbReference type="ChEBI" id="CHEBI:33019"/>
        <dbReference type="ChEBI" id="CHEBI:37565"/>
        <dbReference type="ChEBI" id="CHEBI:71302"/>
        <dbReference type="ChEBI" id="CHEBI:71310"/>
        <dbReference type="EC" id="2.7.7.77"/>
    </reaction>
</comment>
<evidence type="ECO:0000256" key="5">
    <source>
        <dbReference type="ARBA" id="ARBA00022842"/>
    </source>
</evidence>
<name>A0ABU0CR86_9BACI</name>
<feature type="binding site" evidence="8">
    <location>
        <position position="20"/>
    </location>
    <ligand>
        <name>GTP</name>
        <dbReference type="ChEBI" id="CHEBI:37565"/>
    </ligand>
</feature>
<dbReference type="EC" id="2.7.7.77" evidence="8"/>
<accession>A0ABU0CR86</accession>
<feature type="binding site" evidence="8">
    <location>
        <position position="103"/>
    </location>
    <ligand>
        <name>GTP</name>
        <dbReference type="ChEBI" id="CHEBI:37565"/>
    </ligand>
</feature>
<dbReference type="Proteomes" id="UP001232445">
    <property type="component" value="Unassembled WGS sequence"/>
</dbReference>
<evidence type="ECO:0000256" key="2">
    <source>
        <dbReference type="ARBA" id="ARBA00022679"/>
    </source>
</evidence>
<keyword evidence="2 8" id="KW-0808">Transferase</keyword>
<comment type="caution">
    <text evidence="10">The sequence shown here is derived from an EMBL/GenBank/DDBJ whole genome shotgun (WGS) entry which is preliminary data.</text>
</comment>
<keyword evidence="7 8" id="KW-0501">Molybdenum cofactor biosynthesis</keyword>
<sequence>MKWTSIILAGGASRRMGQTKALLTIQNQTMVERLSELLSPFSTDIVIVVRQEDHDQIASLFREGKSVHLVQDDPRYKGYGPLAGMYTGMKAVFSPYYFVCACDMPCLDKDYLHGLKQLIQEQPGHEAYVPLSGGKYQPFAGVYRNLAAQIEELLERGEKRWSDLFSKLKKGYLIQEEEWQTWTKQPDPFFNMNTPQDYNKIRSGWV</sequence>
<reference evidence="10 11" key="1">
    <citation type="submission" date="2023-07" db="EMBL/GenBank/DDBJ databases">
        <title>Genomic Encyclopedia of Type Strains, Phase IV (KMG-IV): sequencing the most valuable type-strain genomes for metagenomic binning, comparative biology and taxonomic classification.</title>
        <authorList>
            <person name="Goeker M."/>
        </authorList>
    </citation>
    <scope>NUCLEOTIDE SEQUENCE [LARGE SCALE GENOMIC DNA]</scope>
    <source>
        <strain evidence="10 11">DSM 17740</strain>
    </source>
</reference>
<proteinExistence type="inferred from homology"/>
<feature type="binding site" evidence="8">
    <location>
        <begin position="8"/>
        <end position="10"/>
    </location>
    <ligand>
        <name>GTP</name>
        <dbReference type="ChEBI" id="CHEBI:37565"/>
    </ligand>
</feature>
<dbReference type="PANTHER" id="PTHR19136">
    <property type="entry name" value="MOLYBDENUM COFACTOR GUANYLYLTRANSFERASE"/>
    <property type="match status" value="1"/>
</dbReference>
<evidence type="ECO:0000256" key="3">
    <source>
        <dbReference type="ARBA" id="ARBA00022723"/>
    </source>
</evidence>
<dbReference type="CDD" id="cd02503">
    <property type="entry name" value="MobA"/>
    <property type="match status" value="1"/>
</dbReference>
<dbReference type="PANTHER" id="PTHR19136:SF81">
    <property type="entry name" value="MOLYBDENUM COFACTOR GUANYLYLTRANSFERASE"/>
    <property type="match status" value="1"/>
</dbReference>
<comment type="similarity">
    <text evidence="8">Belongs to the MobA family.</text>
</comment>
<evidence type="ECO:0000256" key="6">
    <source>
        <dbReference type="ARBA" id="ARBA00023134"/>
    </source>
</evidence>
<keyword evidence="5 8" id="KW-0460">Magnesium</keyword>
<dbReference type="InterPro" id="IPR013482">
    <property type="entry name" value="Molybde_CF_guanTrfase"/>
</dbReference>
<comment type="function">
    <text evidence="8">Transfers a GMP moiety from GTP to Mo-molybdopterin (Mo-MPT) cofactor (Moco or molybdenum cofactor) to form Mo-molybdopterin guanine dinucleotide (Mo-MGD) cofactor.</text>
</comment>
<comment type="cofactor">
    <cofactor evidence="8">
        <name>Mg(2+)</name>
        <dbReference type="ChEBI" id="CHEBI:18420"/>
    </cofactor>
</comment>
<protein>
    <recommendedName>
        <fullName evidence="8">Probable molybdenum cofactor guanylyltransferase</fullName>
        <shortName evidence="8">MoCo guanylyltransferase</shortName>
        <ecNumber evidence="8">2.7.7.77</ecNumber>
    </recommendedName>
    <alternativeName>
        <fullName evidence="8">GTP:molybdopterin guanylyltransferase</fullName>
    </alternativeName>
    <alternativeName>
        <fullName evidence="8">Mo-MPT guanylyltransferase</fullName>
    </alternativeName>
    <alternativeName>
        <fullName evidence="8">Molybdopterin guanylyltransferase</fullName>
    </alternativeName>
    <alternativeName>
        <fullName evidence="8">Molybdopterin-guanine dinucleotide synthase</fullName>
        <shortName evidence="8">MGD synthase</shortName>
    </alternativeName>
</protein>
<evidence type="ECO:0000313" key="11">
    <source>
        <dbReference type="Proteomes" id="UP001232445"/>
    </source>
</evidence>
<dbReference type="HAMAP" id="MF_00316">
    <property type="entry name" value="MobA"/>
    <property type="match status" value="1"/>
</dbReference>
<comment type="caution">
    <text evidence="8">Lacks conserved residue(s) required for the propagation of feature annotation.</text>
</comment>
<comment type="domain">
    <text evidence="8">The N-terminal domain determines nucleotide recognition and specific binding, while the C-terminal domain determines the specific binding to the target protein.</text>
</comment>
<feature type="binding site" evidence="8">
    <location>
        <position position="103"/>
    </location>
    <ligand>
        <name>Mg(2+)</name>
        <dbReference type="ChEBI" id="CHEBI:18420"/>
    </ligand>
</feature>
<keyword evidence="10" id="KW-0548">Nucleotidyltransferase</keyword>
<evidence type="ECO:0000256" key="8">
    <source>
        <dbReference type="HAMAP-Rule" id="MF_00316"/>
    </source>
</evidence>
<dbReference type="Gene3D" id="3.90.550.10">
    <property type="entry name" value="Spore Coat Polysaccharide Biosynthesis Protein SpsA, Chain A"/>
    <property type="match status" value="1"/>
</dbReference>
<dbReference type="Pfam" id="PF12804">
    <property type="entry name" value="NTP_transf_3"/>
    <property type="match status" value="1"/>
</dbReference>
<evidence type="ECO:0000256" key="1">
    <source>
        <dbReference type="ARBA" id="ARBA00022490"/>
    </source>
</evidence>